<evidence type="ECO:0000256" key="8">
    <source>
        <dbReference type="RuleBase" id="RU367002"/>
    </source>
</evidence>
<evidence type="ECO:0000256" key="7">
    <source>
        <dbReference type="ARBA" id="ARBA00023136"/>
    </source>
</evidence>
<dbReference type="Pfam" id="PF10270">
    <property type="entry name" value="MMgT"/>
    <property type="match status" value="1"/>
</dbReference>
<dbReference type="GO" id="GO:0005886">
    <property type="term" value="C:plasma membrane"/>
    <property type="evidence" value="ECO:0007669"/>
    <property type="project" value="TreeGrafter"/>
</dbReference>
<feature type="signal peptide" evidence="9">
    <location>
        <begin position="1"/>
        <end position="26"/>
    </location>
</feature>
<keyword evidence="7 8" id="KW-0472">Membrane</keyword>
<comment type="similarity">
    <text evidence="2 8">Belongs to the membrane magnesium transporter (TC 1.A.67) family.</text>
</comment>
<evidence type="ECO:0000256" key="3">
    <source>
        <dbReference type="ARBA" id="ARBA00011276"/>
    </source>
</evidence>
<dbReference type="Proteomes" id="UP001154078">
    <property type="component" value="Chromosome 5"/>
</dbReference>
<comment type="caution">
    <text evidence="8">Lacks conserved residue(s) required for the propagation of feature annotation.</text>
</comment>
<comment type="function">
    <text evidence="8">Part of the endoplasmic reticulum membrane protein complex (EMC) that enables the energy-independent insertion into endoplasmic reticulum membranes of newly synthesized membrane proteins. May be involved in Mg(2+) transport.</text>
</comment>
<evidence type="ECO:0000313" key="11">
    <source>
        <dbReference type="Proteomes" id="UP001154078"/>
    </source>
</evidence>
<comment type="subcellular location">
    <subcellularLocation>
        <location evidence="1">Endoplasmic reticulum membrane</location>
        <topology evidence="1">Multi-pass membrane protein</topology>
    </subcellularLocation>
    <subcellularLocation>
        <location evidence="8">Golgi apparatus membrane</location>
        <topology evidence="8">Multi-pass membrane protein</topology>
    </subcellularLocation>
    <subcellularLocation>
        <location evidence="8">Early endosome membrane</location>
        <topology evidence="8">Multi-pass membrane protein</topology>
    </subcellularLocation>
</comment>
<evidence type="ECO:0000256" key="1">
    <source>
        <dbReference type="ARBA" id="ARBA00004477"/>
    </source>
</evidence>
<dbReference type="GO" id="GO:0072546">
    <property type="term" value="C:EMC complex"/>
    <property type="evidence" value="ECO:0007669"/>
    <property type="project" value="UniProtKB-UniRule"/>
</dbReference>
<organism evidence="10 11">
    <name type="scientific">Brassicogethes aeneus</name>
    <name type="common">Rape pollen beetle</name>
    <name type="synonym">Meligethes aeneus</name>
    <dbReference type="NCBI Taxonomy" id="1431903"/>
    <lineage>
        <taxon>Eukaryota</taxon>
        <taxon>Metazoa</taxon>
        <taxon>Ecdysozoa</taxon>
        <taxon>Arthropoda</taxon>
        <taxon>Hexapoda</taxon>
        <taxon>Insecta</taxon>
        <taxon>Pterygota</taxon>
        <taxon>Neoptera</taxon>
        <taxon>Endopterygota</taxon>
        <taxon>Coleoptera</taxon>
        <taxon>Polyphaga</taxon>
        <taxon>Cucujiformia</taxon>
        <taxon>Nitidulidae</taxon>
        <taxon>Meligethinae</taxon>
        <taxon>Brassicogethes</taxon>
    </lineage>
</organism>
<keyword evidence="8" id="KW-0460">Magnesium</keyword>
<evidence type="ECO:0000256" key="9">
    <source>
        <dbReference type="SAM" id="SignalP"/>
    </source>
</evidence>
<feature type="transmembrane region" description="Helical" evidence="8">
    <location>
        <begin position="42"/>
        <end position="62"/>
    </location>
</feature>
<comment type="subunit">
    <text evidence="3">Component of the ER membrane protein complex (EMC).</text>
</comment>
<keyword evidence="8" id="KW-0967">Endosome</keyword>
<dbReference type="GO" id="GO:0000139">
    <property type="term" value="C:Golgi membrane"/>
    <property type="evidence" value="ECO:0007669"/>
    <property type="project" value="UniProtKB-SubCell"/>
</dbReference>
<keyword evidence="8" id="KW-0333">Golgi apparatus</keyword>
<keyword evidence="11" id="KW-1185">Reference proteome</keyword>
<accession>A0A9P0FJL9</accession>
<evidence type="ECO:0000256" key="6">
    <source>
        <dbReference type="ARBA" id="ARBA00022989"/>
    </source>
</evidence>
<dbReference type="PANTHER" id="PTHR21181:SF7">
    <property type="entry name" value="ER MEMBRANE PROTEIN COMPLEX SUBUNIT 5"/>
    <property type="match status" value="1"/>
</dbReference>
<keyword evidence="6 8" id="KW-1133">Transmembrane helix</keyword>
<keyword evidence="9" id="KW-0732">Signal</keyword>
<name>A0A9P0FJL9_BRAAE</name>
<dbReference type="GO" id="GO:0031901">
    <property type="term" value="C:early endosome membrane"/>
    <property type="evidence" value="ECO:0007669"/>
    <property type="project" value="UniProtKB-SubCell"/>
</dbReference>
<reference evidence="10" key="1">
    <citation type="submission" date="2021-12" db="EMBL/GenBank/DDBJ databases">
        <authorList>
            <person name="King R."/>
        </authorList>
    </citation>
    <scope>NUCLEOTIDE SEQUENCE</scope>
</reference>
<keyword evidence="5 8" id="KW-0256">Endoplasmic reticulum</keyword>
<dbReference type="GO" id="GO:0022890">
    <property type="term" value="F:inorganic cation transmembrane transporter activity"/>
    <property type="evidence" value="ECO:0007669"/>
    <property type="project" value="TreeGrafter"/>
</dbReference>
<evidence type="ECO:0000313" key="10">
    <source>
        <dbReference type="EMBL" id="CAH0556454.1"/>
    </source>
</evidence>
<gene>
    <name evidence="10" type="ORF">MELIAE_LOCUS7391</name>
</gene>
<sequence length="117" mass="13416">MPATIIHRFILCVGFLSLSHAGFSAAQHRSYLRLNELDFTHLPLDIFIQALISLFVIMYGVLQVAGDFKEIKASAELESRSWETFRNVPSFYTYSHRGKAFSKMYKPPPTKESLEED</sequence>
<proteinExistence type="inferred from homology"/>
<dbReference type="OrthoDB" id="44756at2759"/>
<feature type="chain" id="PRO_5040184565" description="Membrane magnesium transporter" evidence="9">
    <location>
        <begin position="27"/>
        <end position="117"/>
    </location>
</feature>
<dbReference type="EMBL" id="OV121136">
    <property type="protein sequence ID" value="CAH0556454.1"/>
    <property type="molecule type" value="Genomic_DNA"/>
</dbReference>
<dbReference type="PANTHER" id="PTHR21181">
    <property type="match status" value="1"/>
</dbReference>
<evidence type="ECO:0000256" key="5">
    <source>
        <dbReference type="ARBA" id="ARBA00022824"/>
    </source>
</evidence>
<evidence type="ECO:0000256" key="4">
    <source>
        <dbReference type="ARBA" id="ARBA00022692"/>
    </source>
</evidence>
<dbReference type="AlphaFoldDB" id="A0A9P0FJL9"/>
<protein>
    <recommendedName>
        <fullName evidence="8">Membrane magnesium transporter</fullName>
    </recommendedName>
</protein>
<evidence type="ECO:0000256" key="2">
    <source>
        <dbReference type="ARBA" id="ARBA00006109"/>
    </source>
</evidence>
<keyword evidence="8" id="KW-0813">Transport</keyword>
<keyword evidence="4 8" id="KW-0812">Transmembrane</keyword>
<dbReference type="InterPro" id="IPR018937">
    <property type="entry name" value="MMgT"/>
</dbReference>